<dbReference type="Pfam" id="PF13621">
    <property type="entry name" value="Cupin_8"/>
    <property type="match status" value="1"/>
</dbReference>
<dbReference type="InterPro" id="IPR014710">
    <property type="entry name" value="RmlC-like_jellyroll"/>
</dbReference>
<feature type="domain" description="JmjC" evidence="1">
    <location>
        <begin position="120"/>
        <end position="294"/>
    </location>
</feature>
<dbReference type="InterPro" id="IPR003347">
    <property type="entry name" value="JmjC_dom"/>
</dbReference>
<dbReference type="PANTHER" id="PTHR12461">
    <property type="entry name" value="HYPOXIA-INDUCIBLE FACTOR 1 ALPHA INHIBITOR-RELATED"/>
    <property type="match status" value="1"/>
</dbReference>
<evidence type="ECO:0000313" key="3">
    <source>
        <dbReference type="Proteomes" id="UP001169760"/>
    </source>
</evidence>
<protein>
    <submittedName>
        <fullName evidence="2">Cupin-like domain-containing protein</fullName>
    </submittedName>
</protein>
<accession>A0AAW7X452</accession>
<organism evidence="2 3">
    <name type="scientific">Saccharophagus degradans</name>
    <dbReference type="NCBI Taxonomy" id="86304"/>
    <lineage>
        <taxon>Bacteria</taxon>
        <taxon>Pseudomonadati</taxon>
        <taxon>Pseudomonadota</taxon>
        <taxon>Gammaproteobacteria</taxon>
        <taxon>Cellvibrionales</taxon>
        <taxon>Cellvibrionaceae</taxon>
        <taxon>Saccharophagus</taxon>
    </lineage>
</organism>
<dbReference type="SUPFAM" id="SSF51197">
    <property type="entry name" value="Clavaminate synthase-like"/>
    <property type="match status" value="1"/>
</dbReference>
<name>A0AAW7X452_9GAMM</name>
<comment type="caution">
    <text evidence="2">The sequence shown here is derived from an EMBL/GenBank/DDBJ whole genome shotgun (WGS) entry which is preliminary data.</text>
</comment>
<reference evidence="2" key="1">
    <citation type="submission" date="2023-07" db="EMBL/GenBank/DDBJ databases">
        <title>Genome content predicts the carbon catabolic preferences of heterotrophic bacteria.</title>
        <authorList>
            <person name="Gralka M."/>
        </authorList>
    </citation>
    <scope>NUCLEOTIDE SEQUENCE</scope>
    <source>
        <strain evidence="2">I3M17_2</strain>
    </source>
</reference>
<proteinExistence type="predicted"/>
<dbReference type="Gene3D" id="2.60.120.10">
    <property type="entry name" value="Jelly Rolls"/>
    <property type="match status" value="1"/>
</dbReference>
<gene>
    <name evidence="2" type="ORF">Q4521_08025</name>
</gene>
<dbReference type="RefSeq" id="WP_303492423.1">
    <property type="nucleotide sequence ID" value="NZ_JAUOPB010000005.1"/>
</dbReference>
<dbReference type="SMART" id="SM00558">
    <property type="entry name" value="JmjC"/>
    <property type="match status" value="1"/>
</dbReference>
<sequence length="359" mass="40084">MPNTQNIAGSVDSVDRMVSVESIANIEGKVREINGCTPSNIPQEVLTSTQPLILKGLVSQWPIVQSGQQSNAQAVEYIQQFYQGLPVPVSIGAPEIEGRIFYNEDFTGFNYAAKKVHLGSFLNEILAVAEQPKPPTLYVSSSVIDSFLPGMRGANDLALNELNPRVSIWIGNKNRIAAHYDLPNNIACSVVGRRRFTLFPPEQLQNLYPGPLTFAPGGQSISLVDFYSPDFEKFPRFRNALASAQVAELEPGDAVFIPSMWWHHVESLDKLNVLINYWWRETPAFMGPPINVLHHALLTLRDLPPEQRQAWKNIFNHYIFDADESTNAHIPEQALGFLGELDDTAARKLRALLLAQLNR</sequence>
<dbReference type="Proteomes" id="UP001169760">
    <property type="component" value="Unassembled WGS sequence"/>
</dbReference>
<evidence type="ECO:0000313" key="2">
    <source>
        <dbReference type="EMBL" id="MDO6422418.1"/>
    </source>
</evidence>
<dbReference type="InterPro" id="IPR041667">
    <property type="entry name" value="Cupin_8"/>
</dbReference>
<dbReference type="AlphaFoldDB" id="A0AAW7X452"/>
<dbReference type="PANTHER" id="PTHR12461:SF105">
    <property type="entry name" value="HYPOXIA-INDUCIBLE FACTOR 1-ALPHA INHIBITOR"/>
    <property type="match status" value="1"/>
</dbReference>
<dbReference type="PROSITE" id="PS51184">
    <property type="entry name" value="JMJC"/>
    <property type="match status" value="1"/>
</dbReference>
<evidence type="ECO:0000259" key="1">
    <source>
        <dbReference type="PROSITE" id="PS51184"/>
    </source>
</evidence>
<dbReference type="EMBL" id="JAUOPB010000005">
    <property type="protein sequence ID" value="MDO6422418.1"/>
    <property type="molecule type" value="Genomic_DNA"/>
</dbReference>